<dbReference type="RefSeq" id="WP_089712636.1">
    <property type="nucleotide sequence ID" value="NZ_FMAR01000008.1"/>
</dbReference>
<evidence type="ECO:0000313" key="1">
    <source>
        <dbReference type="EMBL" id="SCC42054.1"/>
    </source>
</evidence>
<accession>A0A1C4EER8</accession>
<gene>
    <name evidence="1" type="ORF">GA0116948_10853</name>
</gene>
<evidence type="ECO:0000313" key="2">
    <source>
        <dbReference type="Proteomes" id="UP000242818"/>
    </source>
</evidence>
<keyword evidence="2" id="KW-1185">Reference proteome</keyword>
<dbReference type="AlphaFoldDB" id="A0A1C4EER8"/>
<reference evidence="1 2" key="1">
    <citation type="submission" date="2016-08" db="EMBL/GenBank/DDBJ databases">
        <authorList>
            <person name="Seilhamer J.J."/>
        </authorList>
    </citation>
    <scope>NUCLEOTIDE SEQUENCE [LARGE SCALE GENOMIC DNA]</scope>
    <source>
        <strain evidence="1 2">A37T2</strain>
    </source>
</reference>
<dbReference type="OrthoDB" id="705691at2"/>
<dbReference type="EMBL" id="FMAR01000008">
    <property type="protein sequence ID" value="SCC42054.1"/>
    <property type="molecule type" value="Genomic_DNA"/>
</dbReference>
<protein>
    <submittedName>
        <fullName evidence="1">Uncharacterized protein</fullName>
    </submittedName>
</protein>
<organism evidence="1 2">
    <name type="scientific">Chitinophaga costaii</name>
    <dbReference type="NCBI Taxonomy" id="1335309"/>
    <lineage>
        <taxon>Bacteria</taxon>
        <taxon>Pseudomonadati</taxon>
        <taxon>Bacteroidota</taxon>
        <taxon>Chitinophagia</taxon>
        <taxon>Chitinophagales</taxon>
        <taxon>Chitinophagaceae</taxon>
        <taxon>Chitinophaga</taxon>
    </lineage>
</organism>
<name>A0A1C4EER8_9BACT</name>
<dbReference type="Proteomes" id="UP000242818">
    <property type="component" value="Unassembled WGS sequence"/>
</dbReference>
<sequence length="370" mass="42642">MKNIEKSDPFAVSTYQNNMGIVTILTTETAVSTKDNISFDGKTLLANYVYNDHAGDYNLHYTLIDTRGKTESYLEEAGILPHLFFNPEQKMYVSLIQIQADKEQAISLPVFNREKIDPPKADKSFTGTFIGVTTHAAIFYDVDLFSDTRPDKLLTIEYNQETIKKKWKINISLPKKNKTFLSGNDIHLLAKEGDGWLHRQIDEKGNENNRRILISKTKHFLQVFFLSFEKDSLLLKQDSEKLLLEKWDAAGNISTIHLLDFPDAFYNTWRPVNIAASTYVIQFNTEYGNGWLTIRQERVIELFYRKGMQNYENILSGEIWETEEKNLIIAGINKTTDHAYAVIFYPKAENTSSPNNRLILLNRQIASELF</sequence>
<proteinExistence type="predicted"/>